<dbReference type="SUPFAM" id="SSF64307">
    <property type="entry name" value="SirA-like"/>
    <property type="match status" value="1"/>
</dbReference>
<organism evidence="3 4">
    <name type="scientific">Hydrogenivirga caldilitoris</name>
    <dbReference type="NCBI Taxonomy" id="246264"/>
    <lineage>
        <taxon>Bacteria</taxon>
        <taxon>Pseudomonadati</taxon>
        <taxon>Aquificota</taxon>
        <taxon>Aquificia</taxon>
        <taxon>Aquificales</taxon>
        <taxon>Aquificaceae</taxon>
        <taxon>Hydrogenivirga</taxon>
    </lineage>
</organism>
<evidence type="ECO:0000256" key="1">
    <source>
        <dbReference type="ARBA" id="ARBA00008984"/>
    </source>
</evidence>
<dbReference type="Pfam" id="PF01206">
    <property type="entry name" value="TusA"/>
    <property type="match status" value="1"/>
</dbReference>
<reference evidence="3 4" key="1">
    <citation type="submission" date="2018-10" db="EMBL/GenBank/DDBJ databases">
        <title>Genomic Encyclopedia of Archaeal and Bacterial Type Strains, Phase II (KMG-II): from individual species to whole genera.</title>
        <authorList>
            <person name="Goeker M."/>
        </authorList>
    </citation>
    <scope>NUCLEOTIDE SEQUENCE [LARGE SCALE GENOMIC DNA]</scope>
    <source>
        <strain evidence="3 4">DSM 16510</strain>
    </source>
</reference>
<dbReference type="PANTHER" id="PTHR33279:SF6">
    <property type="entry name" value="SULFUR CARRIER PROTEIN YEDF-RELATED"/>
    <property type="match status" value="1"/>
</dbReference>
<comment type="similarity">
    <text evidence="1">Belongs to the sulfur carrier protein TusA family.</text>
</comment>
<keyword evidence="4" id="KW-1185">Reference proteome</keyword>
<name>A0A497XQG8_9AQUI</name>
<dbReference type="GO" id="GO:0016740">
    <property type="term" value="F:transferase activity"/>
    <property type="evidence" value="ECO:0007669"/>
    <property type="project" value="UniProtKB-KW"/>
</dbReference>
<dbReference type="Proteomes" id="UP000267841">
    <property type="component" value="Unassembled WGS sequence"/>
</dbReference>
<dbReference type="InterPro" id="IPR036868">
    <property type="entry name" value="TusA-like_sf"/>
</dbReference>
<dbReference type="InterPro" id="IPR001455">
    <property type="entry name" value="TusA-like"/>
</dbReference>
<proteinExistence type="inferred from homology"/>
<dbReference type="OrthoDB" id="9794210at2"/>
<evidence type="ECO:0000313" key="4">
    <source>
        <dbReference type="Proteomes" id="UP000267841"/>
    </source>
</evidence>
<dbReference type="PANTHER" id="PTHR33279">
    <property type="entry name" value="SULFUR CARRIER PROTEIN YEDF-RELATED"/>
    <property type="match status" value="1"/>
</dbReference>
<dbReference type="AlphaFoldDB" id="A0A497XQG8"/>
<dbReference type="Gene3D" id="3.30.110.40">
    <property type="entry name" value="TusA-like domain"/>
    <property type="match status" value="1"/>
</dbReference>
<keyword evidence="3" id="KW-0808">Transferase</keyword>
<sequence length="80" mass="9289">MQEVKVDKELDIRGEVCPFTFVKSKLVLEQMDEGEVLRVLIDYEPSAENVPKSMREEGQDVIAVNKIGENLWEIIVRKKR</sequence>
<dbReference type="RefSeq" id="WP_121013177.1">
    <property type="nucleotide sequence ID" value="NZ_RCCJ01000001.1"/>
</dbReference>
<accession>A0A497XQG8</accession>
<protein>
    <submittedName>
        <fullName evidence="3">TusA-related sulfurtransferase</fullName>
    </submittedName>
</protein>
<feature type="domain" description="UPF0033" evidence="2">
    <location>
        <begin position="10"/>
        <end position="34"/>
    </location>
</feature>
<evidence type="ECO:0000313" key="3">
    <source>
        <dbReference type="EMBL" id="RLJ71215.1"/>
    </source>
</evidence>
<comment type="caution">
    <text evidence="3">The sequence shown here is derived from an EMBL/GenBank/DDBJ whole genome shotgun (WGS) entry which is preliminary data.</text>
</comment>
<evidence type="ECO:0000259" key="2">
    <source>
        <dbReference type="PROSITE" id="PS01148"/>
    </source>
</evidence>
<dbReference type="EMBL" id="RCCJ01000001">
    <property type="protein sequence ID" value="RLJ71215.1"/>
    <property type="molecule type" value="Genomic_DNA"/>
</dbReference>
<dbReference type="PROSITE" id="PS01148">
    <property type="entry name" value="UPF0033"/>
    <property type="match status" value="1"/>
</dbReference>
<gene>
    <name evidence="3" type="ORF">BCF55_1514</name>
</gene>
<dbReference type="CDD" id="cd00291">
    <property type="entry name" value="SirA_YedF_YeeD"/>
    <property type="match status" value="1"/>
</dbReference>